<proteinExistence type="predicted"/>
<dbReference type="EMBL" id="CAJMWQ010001677">
    <property type="protein sequence ID" value="CAE6459147.1"/>
    <property type="molecule type" value="Genomic_DNA"/>
</dbReference>
<dbReference type="AlphaFoldDB" id="A0A8H3BLX8"/>
<evidence type="ECO:0000313" key="1">
    <source>
        <dbReference type="EMBL" id="CAE6459147.1"/>
    </source>
</evidence>
<dbReference type="Proteomes" id="UP000663826">
    <property type="component" value="Unassembled WGS sequence"/>
</dbReference>
<evidence type="ECO:0000313" key="2">
    <source>
        <dbReference type="Proteomes" id="UP000663826"/>
    </source>
</evidence>
<organism evidence="1 2">
    <name type="scientific">Rhizoctonia solani</name>
    <dbReference type="NCBI Taxonomy" id="456999"/>
    <lineage>
        <taxon>Eukaryota</taxon>
        <taxon>Fungi</taxon>
        <taxon>Dikarya</taxon>
        <taxon>Basidiomycota</taxon>
        <taxon>Agaricomycotina</taxon>
        <taxon>Agaricomycetes</taxon>
        <taxon>Cantharellales</taxon>
        <taxon>Ceratobasidiaceae</taxon>
        <taxon>Rhizoctonia</taxon>
    </lineage>
</organism>
<protein>
    <submittedName>
        <fullName evidence="1">Uncharacterized protein</fullName>
    </submittedName>
</protein>
<accession>A0A8H3BLX8</accession>
<sequence length="133" mass="14923">MAATEESAFGIIGWQVFSGFPYAWSKFPGESFSTIYAPDGSQLVKPVGPGVEAILHANMSLEKIDEVKLVADNQSNYSCRNLFHLVVHNKGEYNWRAYESEKEQEVVNTIHGYTNDLASLELKAVDEYEKESI</sequence>
<gene>
    <name evidence="1" type="ORF">RDB_LOCUS86348</name>
</gene>
<reference evidence="1" key="1">
    <citation type="submission" date="2021-01" db="EMBL/GenBank/DDBJ databases">
        <authorList>
            <person name="Kaushik A."/>
        </authorList>
    </citation>
    <scope>NUCLEOTIDE SEQUENCE</scope>
    <source>
        <strain evidence="1">AG1-1B</strain>
    </source>
</reference>
<name>A0A8H3BLX8_9AGAM</name>
<comment type="caution">
    <text evidence="1">The sequence shown here is derived from an EMBL/GenBank/DDBJ whole genome shotgun (WGS) entry which is preliminary data.</text>
</comment>